<reference evidence="2" key="1">
    <citation type="submission" date="2019-08" db="EMBL/GenBank/DDBJ databases">
        <authorList>
            <person name="Kucharzyk K."/>
            <person name="Murdoch R.W."/>
            <person name="Higgins S."/>
            <person name="Loffler F."/>
        </authorList>
    </citation>
    <scope>NUCLEOTIDE SEQUENCE</scope>
</reference>
<gene>
    <name evidence="2" type="ORF">SDC9_145115</name>
</gene>
<dbReference type="AlphaFoldDB" id="A0A645E8Y5"/>
<comment type="caution">
    <text evidence="2">The sequence shown here is derived from an EMBL/GenBank/DDBJ whole genome shotgun (WGS) entry which is preliminary data.</text>
</comment>
<name>A0A645E8Y5_9ZZZZ</name>
<feature type="region of interest" description="Disordered" evidence="1">
    <location>
        <begin position="85"/>
        <end position="108"/>
    </location>
</feature>
<protein>
    <submittedName>
        <fullName evidence="2">Uncharacterized protein</fullName>
    </submittedName>
</protein>
<evidence type="ECO:0000313" key="2">
    <source>
        <dbReference type="EMBL" id="MPM97935.1"/>
    </source>
</evidence>
<organism evidence="2">
    <name type="scientific">bioreactor metagenome</name>
    <dbReference type="NCBI Taxonomy" id="1076179"/>
    <lineage>
        <taxon>unclassified sequences</taxon>
        <taxon>metagenomes</taxon>
        <taxon>ecological metagenomes</taxon>
    </lineage>
</organism>
<evidence type="ECO:0000256" key="1">
    <source>
        <dbReference type="SAM" id="MobiDB-lite"/>
    </source>
</evidence>
<dbReference type="EMBL" id="VSSQ01044136">
    <property type="protein sequence ID" value="MPM97935.1"/>
    <property type="molecule type" value="Genomic_DNA"/>
</dbReference>
<proteinExistence type="predicted"/>
<accession>A0A645E8Y5</accession>
<sequence length="127" mass="13254">MGLQVAQDELPLALLGALGRHQDHPQPGAGDVVQAREVHEHPAGGVEEKVMQGLFETGGGGAVEAAGEGDRLGDVAGEDVGLKTHGYSLQSRGPSRRGAPDEMPGAETGSAYWRRVLSRTIRLPLPS</sequence>